<evidence type="ECO:0000313" key="3">
    <source>
        <dbReference type="EMBL" id="AUX24885.1"/>
    </source>
</evidence>
<evidence type="ECO:0000313" key="6">
    <source>
        <dbReference type="Proteomes" id="UP000295781"/>
    </source>
</evidence>
<sequence>MAACPLPSCSESLERAEPSTDRPSGPRCQRLDRVTAHRRARAASSLPSLRRGGMPAGGHVRAVGPRDAVAAGARAARRWRARRARHDRGAPLSVPPLQRHDHGRAAGRRSATALRRNGDRSGSSARRHCRCSAHRGAAACQPLVCQLRCRQLGDRAALVMRHRPEAPLSVGPPQSPRFFAAAASRAGRDDARRDGAICRRRPRGRRHGRRRAGCVMASGVLAGLMSGPTRLDPRSAERLALGWLCGRCGVTGAERTRRARPPQAQGPRGSGGALSQ</sequence>
<evidence type="ECO:0000313" key="2">
    <source>
        <dbReference type="EMBL" id="AUX21519.1"/>
    </source>
</evidence>
<feature type="compositionally biased region" description="Basic residues" evidence="1">
    <location>
        <begin position="75"/>
        <end position="86"/>
    </location>
</feature>
<dbReference type="Proteomes" id="UP000295781">
    <property type="component" value="Chromosome"/>
</dbReference>
<feature type="compositionally biased region" description="Low complexity" evidence="1">
    <location>
        <begin position="60"/>
        <end position="74"/>
    </location>
</feature>
<feature type="region of interest" description="Disordered" evidence="1">
    <location>
        <begin position="252"/>
        <end position="276"/>
    </location>
</feature>
<name>A0A4P2Q640_SORCE</name>
<evidence type="ECO:0000313" key="4">
    <source>
        <dbReference type="EMBL" id="AUX27013.1"/>
    </source>
</evidence>
<reference evidence="3 6" key="1">
    <citation type="submission" date="2015-09" db="EMBL/GenBank/DDBJ databases">
        <title>Sorangium comparison.</title>
        <authorList>
            <person name="Zaburannyi N."/>
            <person name="Bunk B."/>
            <person name="Overmann J."/>
            <person name="Mueller R."/>
        </authorList>
    </citation>
    <scope>NUCLEOTIDE SEQUENCE [LARGE SCALE GENOMIC DNA]</scope>
    <source>
        <strain evidence="3 6">So ceGT47</strain>
    </source>
</reference>
<feature type="region of interest" description="Disordered" evidence="1">
    <location>
        <begin position="1"/>
        <end position="127"/>
    </location>
</feature>
<organism evidence="3 6">
    <name type="scientific">Sorangium cellulosum</name>
    <name type="common">Polyangium cellulosum</name>
    <dbReference type="NCBI Taxonomy" id="56"/>
    <lineage>
        <taxon>Bacteria</taxon>
        <taxon>Pseudomonadati</taxon>
        <taxon>Myxococcota</taxon>
        <taxon>Polyangia</taxon>
        <taxon>Polyangiales</taxon>
        <taxon>Polyangiaceae</taxon>
        <taxon>Sorangium</taxon>
    </lineage>
</organism>
<evidence type="ECO:0000256" key="1">
    <source>
        <dbReference type="SAM" id="MobiDB-lite"/>
    </source>
</evidence>
<accession>A0A4P2Q640</accession>
<dbReference type="EMBL" id="CP012670">
    <property type="protein sequence ID" value="AUX27013.1"/>
    <property type="molecule type" value="Genomic_DNA"/>
</dbReference>
<proteinExistence type="predicted"/>
<dbReference type="AlphaFoldDB" id="A0A4P2Q640"/>
<evidence type="ECO:0000313" key="5">
    <source>
        <dbReference type="EMBL" id="AUX27812.1"/>
    </source>
</evidence>
<gene>
    <name evidence="2" type="ORF">SOCEGT47_020050</name>
    <name evidence="3" type="ORF">SOCEGT47_054250</name>
    <name evidence="4" type="ORF">SOCEGT47_075860</name>
    <name evidence="5" type="ORF">SOCEGT47_084100</name>
</gene>
<protein>
    <submittedName>
        <fullName evidence="3">Uncharacterized protein</fullName>
    </submittedName>
</protein>
<dbReference type="EMBL" id="CP012670">
    <property type="protein sequence ID" value="AUX24885.1"/>
    <property type="molecule type" value="Genomic_DNA"/>
</dbReference>
<dbReference type="EMBL" id="CP012670">
    <property type="protein sequence ID" value="AUX27812.1"/>
    <property type="molecule type" value="Genomic_DNA"/>
</dbReference>
<dbReference type="EMBL" id="CP012670">
    <property type="protein sequence ID" value="AUX21519.1"/>
    <property type="molecule type" value="Genomic_DNA"/>
</dbReference>